<sequence length="77" mass="8905">MFEFKLRPEMRKKLKDPDLFVKGQEKVHWGIIIAMSGVVMSGILIIQDPEKSTHPVWLMILGLCVAVFGEYQKFRAK</sequence>
<evidence type="ECO:0000313" key="2">
    <source>
        <dbReference type="EMBL" id="QPJ60636.1"/>
    </source>
</evidence>
<name>A0A7T0BTP4_9BACT</name>
<protein>
    <submittedName>
        <fullName evidence="2">Uncharacterized protein</fullName>
    </submittedName>
</protein>
<dbReference type="AlphaFoldDB" id="A0A7T0BTP4"/>
<keyword evidence="1" id="KW-0812">Transmembrane</keyword>
<feature type="transmembrane region" description="Helical" evidence="1">
    <location>
        <begin position="27"/>
        <end position="46"/>
    </location>
</feature>
<dbReference type="Proteomes" id="UP000594688">
    <property type="component" value="Chromosome"/>
</dbReference>
<proteinExistence type="predicted"/>
<dbReference type="EMBL" id="CP048685">
    <property type="protein sequence ID" value="QPJ60636.1"/>
    <property type="molecule type" value="Genomic_DNA"/>
</dbReference>
<accession>A0A7T0BTP4</accession>
<feature type="transmembrane region" description="Helical" evidence="1">
    <location>
        <begin position="52"/>
        <end position="71"/>
    </location>
</feature>
<gene>
    <name evidence="2" type="ORF">G3M70_01530</name>
</gene>
<organism evidence="2 3">
    <name type="scientific">Candidatus Nitronauta litoralis</name>
    <dbReference type="NCBI Taxonomy" id="2705533"/>
    <lineage>
        <taxon>Bacteria</taxon>
        <taxon>Pseudomonadati</taxon>
        <taxon>Nitrospinota/Tectimicrobiota group</taxon>
        <taxon>Nitrospinota</taxon>
        <taxon>Nitrospinia</taxon>
        <taxon>Nitrospinales</taxon>
        <taxon>Nitrospinaceae</taxon>
        <taxon>Candidatus Nitronauta</taxon>
    </lineage>
</organism>
<reference evidence="2 3" key="1">
    <citation type="submission" date="2020-02" db="EMBL/GenBank/DDBJ databases">
        <title>Genomic and physiological characterization of two novel Nitrospinaceae genera.</title>
        <authorList>
            <person name="Mueller A.J."/>
            <person name="Jung M.-Y."/>
            <person name="Strachan C.R."/>
            <person name="Herbold C.W."/>
            <person name="Kirkegaard R.H."/>
            <person name="Daims H."/>
        </authorList>
    </citation>
    <scope>NUCLEOTIDE SEQUENCE [LARGE SCALE GENOMIC DNA]</scope>
    <source>
        <strain evidence="2">EB</strain>
    </source>
</reference>
<evidence type="ECO:0000313" key="3">
    <source>
        <dbReference type="Proteomes" id="UP000594688"/>
    </source>
</evidence>
<dbReference type="KEGG" id="nli:G3M70_01530"/>
<evidence type="ECO:0000256" key="1">
    <source>
        <dbReference type="SAM" id="Phobius"/>
    </source>
</evidence>
<keyword evidence="1" id="KW-0472">Membrane</keyword>
<keyword evidence="1" id="KW-1133">Transmembrane helix</keyword>